<dbReference type="Pfam" id="PF07228">
    <property type="entry name" value="SpoIIE"/>
    <property type="match status" value="1"/>
</dbReference>
<reference evidence="3 4" key="1">
    <citation type="submission" date="2015-04" db="EMBL/GenBank/DDBJ databases">
        <title>Draft genome sequence of bacteremic isolate Catabacter hongkongensis type strain HKU16T.</title>
        <authorList>
            <person name="Lau S.K."/>
            <person name="Teng J.L."/>
            <person name="Huang Y."/>
            <person name="Curreem S.O."/>
            <person name="Tsui S.K."/>
            <person name="Woo P.C."/>
        </authorList>
    </citation>
    <scope>NUCLEOTIDE SEQUENCE [LARGE SCALE GENOMIC DNA]</scope>
    <source>
        <strain evidence="3 4">HKU16</strain>
    </source>
</reference>
<dbReference type="Gene3D" id="3.30.450.20">
    <property type="entry name" value="PAS domain"/>
    <property type="match status" value="1"/>
</dbReference>
<dbReference type="SMART" id="SM00331">
    <property type="entry name" value="PP2C_SIG"/>
    <property type="match status" value="1"/>
</dbReference>
<gene>
    <name evidence="3" type="ORF">CHK_1695</name>
</gene>
<feature type="domain" description="PPM-type phosphatase" evidence="2">
    <location>
        <begin position="149"/>
        <end position="358"/>
    </location>
</feature>
<dbReference type="RefSeq" id="WP_046443566.1">
    <property type="nucleotide sequence ID" value="NZ_JAXDTA010000178.1"/>
</dbReference>
<dbReference type="Gene3D" id="3.60.40.10">
    <property type="entry name" value="PPM-type phosphatase domain"/>
    <property type="match status" value="1"/>
</dbReference>
<dbReference type="InterPro" id="IPR000014">
    <property type="entry name" value="PAS"/>
</dbReference>
<evidence type="ECO:0000259" key="2">
    <source>
        <dbReference type="SMART" id="SM00331"/>
    </source>
</evidence>
<organism evidence="3 4">
    <name type="scientific">Christensenella hongkongensis</name>
    <dbReference type="NCBI Taxonomy" id="270498"/>
    <lineage>
        <taxon>Bacteria</taxon>
        <taxon>Bacillati</taxon>
        <taxon>Bacillota</taxon>
        <taxon>Clostridia</taxon>
        <taxon>Christensenellales</taxon>
        <taxon>Christensenellaceae</taxon>
        <taxon>Christensenella</taxon>
    </lineage>
</organism>
<keyword evidence="1" id="KW-0378">Hydrolase</keyword>
<dbReference type="AlphaFoldDB" id="A0A0M2NE16"/>
<sequence>MKNSTYNTEYISSIINAMSDMVRVIAKDGTVLMTNEAFVKRFGESVGRECYEPFHQKIRCENCLSRDVMRTGDPRRLTRKVKGRVYSVTVSPLAASGDEVNAAVEVFRDITLDYNIKQNLLMQNAKMQKDLQLARKLQEALVKGALPKVDEYELTAGFFPCEAVGGDIYDCTVYDDKLVIYVADVSGHGVMPAMLAVFFSRVVRAACLMGNFLPSEILSYAEKEYVDLNLSDSIYITAFITVIDLKTNQAAYSNAGFSVMPVVYHEGKFEELYMPSHPLCDWFGDESYQDGFFTFQEGMRMLIYTDGVDNIHSDPKVKDRLFELLGREDFRSEDFIDEVREELHSNPEDDLTMLLCMKNG</sequence>
<dbReference type="InterPro" id="IPR001932">
    <property type="entry name" value="PPM-type_phosphatase-like_dom"/>
</dbReference>
<keyword evidence="4" id="KW-1185">Reference proteome</keyword>
<dbReference type="InterPro" id="IPR035965">
    <property type="entry name" value="PAS-like_dom_sf"/>
</dbReference>
<dbReference type="OrthoDB" id="9763484at2"/>
<dbReference type="GO" id="GO:0016791">
    <property type="term" value="F:phosphatase activity"/>
    <property type="evidence" value="ECO:0007669"/>
    <property type="project" value="TreeGrafter"/>
</dbReference>
<comment type="caution">
    <text evidence="3">The sequence shown here is derived from an EMBL/GenBank/DDBJ whole genome shotgun (WGS) entry which is preliminary data.</text>
</comment>
<protein>
    <submittedName>
        <fullName evidence="3">Serine phosphatase RsbU, regulator of sigma subunit</fullName>
    </submittedName>
</protein>
<accession>A0A0M2NE16</accession>
<dbReference type="Pfam" id="PF08448">
    <property type="entry name" value="PAS_4"/>
    <property type="match status" value="1"/>
</dbReference>
<dbReference type="SUPFAM" id="SSF81606">
    <property type="entry name" value="PP2C-like"/>
    <property type="match status" value="1"/>
</dbReference>
<dbReference type="InterPro" id="IPR036457">
    <property type="entry name" value="PPM-type-like_dom_sf"/>
</dbReference>
<dbReference type="SUPFAM" id="SSF55785">
    <property type="entry name" value="PYP-like sensor domain (PAS domain)"/>
    <property type="match status" value="1"/>
</dbReference>
<dbReference type="InterPro" id="IPR013656">
    <property type="entry name" value="PAS_4"/>
</dbReference>
<dbReference type="STRING" id="270498.CHK_1695"/>
<dbReference type="PANTHER" id="PTHR43156:SF2">
    <property type="entry name" value="STAGE II SPORULATION PROTEIN E"/>
    <property type="match status" value="1"/>
</dbReference>
<name>A0A0M2NE16_9FIRM</name>
<dbReference type="EMBL" id="LAYJ01000101">
    <property type="protein sequence ID" value="KKI50769.1"/>
    <property type="molecule type" value="Genomic_DNA"/>
</dbReference>
<proteinExistence type="predicted"/>
<dbReference type="InterPro" id="IPR052016">
    <property type="entry name" value="Bact_Sigma-Reg"/>
</dbReference>
<dbReference type="CDD" id="cd00130">
    <property type="entry name" value="PAS"/>
    <property type="match status" value="1"/>
</dbReference>
<dbReference type="PANTHER" id="PTHR43156">
    <property type="entry name" value="STAGE II SPORULATION PROTEIN E-RELATED"/>
    <property type="match status" value="1"/>
</dbReference>
<dbReference type="Proteomes" id="UP000034076">
    <property type="component" value="Unassembled WGS sequence"/>
</dbReference>
<evidence type="ECO:0000313" key="3">
    <source>
        <dbReference type="EMBL" id="KKI50769.1"/>
    </source>
</evidence>
<evidence type="ECO:0000313" key="4">
    <source>
        <dbReference type="Proteomes" id="UP000034076"/>
    </source>
</evidence>
<evidence type="ECO:0000256" key="1">
    <source>
        <dbReference type="ARBA" id="ARBA00022801"/>
    </source>
</evidence>